<evidence type="ECO:0000313" key="3">
    <source>
        <dbReference type="Proteomes" id="UP001321760"/>
    </source>
</evidence>
<reference evidence="2" key="1">
    <citation type="journal article" date="2023" name="Mol. Phylogenet. Evol.">
        <title>Genome-scale phylogeny and comparative genomics of the fungal order Sordariales.</title>
        <authorList>
            <person name="Hensen N."/>
            <person name="Bonometti L."/>
            <person name="Westerberg I."/>
            <person name="Brannstrom I.O."/>
            <person name="Guillou S."/>
            <person name="Cros-Aarteil S."/>
            <person name="Calhoun S."/>
            <person name="Haridas S."/>
            <person name="Kuo A."/>
            <person name="Mondo S."/>
            <person name="Pangilinan J."/>
            <person name="Riley R."/>
            <person name="LaButti K."/>
            <person name="Andreopoulos B."/>
            <person name="Lipzen A."/>
            <person name="Chen C."/>
            <person name="Yan M."/>
            <person name="Daum C."/>
            <person name="Ng V."/>
            <person name="Clum A."/>
            <person name="Steindorff A."/>
            <person name="Ohm R.A."/>
            <person name="Martin F."/>
            <person name="Silar P."/>
            <person name="Natvig D.O."/>
            <person name="Lalanne C."/>
            <person name="Gautier V."/>
            <person name="Ament-Velasquez S.L."/>
            <person name="Kruys A."/>
            <person name="Hutchinson M.I."/>
            <person name="Powell A.J."/>
            <person name="Barry K."/>
            <person name="Miller A.N."/>
            <person name="Grigoriev I.V."/>
            <person name="Debuchy R."/>
            <person name="Gladieux P."/>
            <person name="Hiltunen Thoren M."/>
            <person name="Johannesson H."/>
        </authorList>
    </citation>
    <scope>NUCLEOTIDE SEQUENCE</scope>
    <source>
        <strain evidence="2">PSN243</strain>
    </source>
</reference>
<dbReference type="Proteomes" id="UP001321760">
    <property type="component" value="Unassembled WGS sequence"/>
</dbReference>
<keyword evidence="1" id="KW-1133">Transmembrane helix</keyword>
<comment type="caution">
    <text evidence="2">The sequence shown here is derived from an EMBL/GenBank/DDBJ whole genome shotgun (WGS) entry which is preliminary data.</text>
</comment>
<evidence type="ECO:0000256" key="1">
    <source>
        <dbReference type="SAM" id="Phobius"/>
    </source>
</evidence>
<evidence type="ECO:0000313" key="2">
    <source>
        <dbReference type="EMBL" id="KAK4451616.1"/>
    </source>
</evidence>
<feature type="transmembrane region" description="Helical" evidence="1">
    <location>
        <begin position="79"/>
        <end position="96"/>
    </location>
</feature>
<name>A0AAV9GTH2_9PEZI</name>
<feature type="transmembrane region" description="Helical" evidence="1">
    <location>
        <begin position="129"/>
        <end position="153"/>
    </location>
</feature>
<feature type="transmembrane region" description="Helical" evidence="1">
    <location>
        <begin position="103"/>
        <end position="123"/>
    </location>
</feature>
<sequence>MSLSKCTSHRKLQEASRPSSVGGWVPETLEIGLGVVCSVVTWRFTVRSETPKRVQYRWEYLVSEHVVLGDLVLNPPPELMLVSCLVFGCCVSSFVHRRQTQDAFQFAVYAVFITAAVISGYGLEASANLILLGYAPWAMCVAMATSLSGHALYRRQRTQTGKRSMGGEKALLFV</sequence>
<gene>
    <name evidence="2" type="ORF">QBC34DRAFT_400247</name>
</gene>
<dbReference type="AlphaFoldDB" id="A0AAV9GTH2"/>
<accession>A0AAV9GTH2</accession>
<reference evidence="2" key="2">
    <citation type="submission" date="2023-05" db="EMBL/GenBank/DDBJ databases">
        <authorList>
            <consortium name="Lawrence Berkeley National Laboratory"/>
            <person name="Steindorff A."/>
            <person name="Hensen N."/>
            <person name="Bonometti L."/>
            <person name="Westerberg I."/>
            <person name="Brannstrom I.O."/>
            <person name="Guillou S."/>
            <person name="Cros-Aarteil S."/>
            <person name="Calhoun S."/>
            <person name="Haridas S."/>
            <person name="Kuo A."/>
            <person name="Mondo S."/>
            <person name="Pangilinan J."/>
            <person name="Riley R."/>
            <person name="Labutti K."/>
            <person name="Andreopoulos B."/>
            <person name="Lipzen A."/>
            <person name="Chen C."/>
            <person name="Yanf M."/>
            <person name="Daum C."/>
            <person name="Ng V."/>
            <person name="Clum A."/>
            <person name="Ohm R."/>
            <person name="Martin F."/>
            <person name="Silar P."/>
            <person name="Natvig D."/>
            <person name="Lalanne C."/>
            <person name="Gautier V."/>
            <person name="Ament-Velasquez S.L."/>
            <person name="Kruys A."/>
            <person name="Hutchinson M.I."/>
            <person name="Powell A.J."/>
            <person name="Barry K."/>
            <person name="Miller A.N."/>
            <person name="Grigoriev I.V."/>
            <person name="Debuchy R."/>
            <person name="Gladieux P."/>
            <person name="Thoren M.H."/>
            <person name="Johannesson H."/>
        </authorList>
    </citation>
    <scope>NUCLEOTIDE SEQUENCE</scope>
    <source>
        <strain evidence="2">PSN243</strain>
    </source>
</reference>
<proteinExistence type="predicted"/>
<keyword evidence="1" id="KW-0812">Transmembrane</keyword>
<keyword evidence="1" id="KW-0472">Membrane</keyword>
<organism evidence="2 3">
    <name type="scientific">Podospora aff. communis PSN243</name>
    <dbReference type="NCBI Taxonomy" id="3040156"/>
    <lineage>
        <taxon>Eukaryota</taxon>
        <taxon>Fungi</taxon>
        <taxon>Dikarya</taxon>
        <taxon>Ascomycota</taxon>
        <taxon>Pezizomycotina</taxon>
        <taxon>Sordariomycetes</taxon>
        <taxon>Sordariomycetidae</taxon>
        <taxon>Sordariales</taxon>
        <taxon>Podosporaceae</taxon>
        <taxon>Podospora</taxon>
    </lineage>
</organism>
<dbReference type="EMBL" id="MU865927">
    <property type="protein sequence ID" value="KAK4451616.1"/>
    <property type="molecule type" value="Genomic_DNA"/>
</dbReference>
<keyword evidence="3" id="KW-1185">Reference proteome</keyword>
<protein>
    <submittedName>
        <fullName evidence="2">Uncharacterized protein</fullName>
    </submittedName>
</protein>